<keyword evidence="19" id="KW-0539">Nucleus</keyword>
<feature type="region of interest" description="Disordered" evidence="26">
    <location>
        <begin position="1757"/>
        <end position="1794"/>
    </location>
</feature>
<dbReference type="InterPro" id="IPR016024">
    <property type="entry name" value="ARM-type_fold"/>
</dbReference>
<evidence type="ECO:0000256" key="3">
    <source>
        <dbReference type="ARBA" id="ARBA00004173"/>
    </source>
</evidence>
<dbReference type="Pfam" id="PF06025">
    <property type="entry name" value="DUF913"/>
    <property type="match status" value="1"/>
</dbReference>
<dbReference type="CDD" id="cd14288">
    <property type="entry name" value="UBA_HUWE1"/>
    <property type="match status" value="1"/>
</dbReference>
<feature type="region of interest" description="Disordered" evidence="26">
    <location>
        <begin position="3798"/>
        <end position="3852"/>
    </location>
</feature>
<keyword evidence="12" id="KW-0221">Differentiation</keyword>
<dbReference type="InterPro" id="IPR010309">
    <property type="entry name" value="E3_Ub_ligase_DUF908"/>
</dbReference>
<dbReference type="GO" id="GO:0061630">
    <property type="term" value="F:ubiquitin protein ligase activity"/>
    <property type="evidence" value="ECO:0007669"/>
    <property type="project" value="UniProtKB-EC"/>
</dbReference>
<feature type="compositionally biased region" description="Polar residues" evidence="26">
    <location>
        <begin position="2848"/>
        <end position="2857"/>
    </location>
</feature>
<feature type="compositionally biased region" description="Basic and acidic residues" evidence="26">
    <location>
        <begin position="3440"/>
        <end position="3452"/>
    </location>
</feature>
<feature type="region of interest" description="Disordered" evidence="26">
    <location>
        <begin position="3917"/>
        <end position="3981"/>
    </location>
</feature>
<dbReference type="InterPro" id="IPR025527">
    <property type="entry name" value="HUWE1/Rev1_UBM"/>
</dbReference>
<keyword evidence="17" id="KW-0496">Mitochondrion</keyword>
<feature type="region of interest" description="Disordered" evidence="26">
    <location>
        <begin position="2262"/>
        <end position="2299"/>
    </location>
</feature>
<evidence type="ECO:0000313" key="30">
    <source>
        <dbReference type="EMBL" id="CAH0112970.1"/>
    </source>
</evidence>
<evidence type="ECO:0000259" key="29">
    <source>
        <dbReference type="PROSITE" id="PS50918"/>
    </source>
</evidence>
<feature type="domain" description="UBA" evidence="27">
    <location>
        <begin position="1394"/>
        <end position="1433"/>
    </location>
</feature>
<feature type="region of interest" description="Disordered" evidence="26">
    <location>
        <begin position="2722"/>
        <end position="2778"/>
    </location>
</feature>
<evidence type="ECO:0000256" key="2">
    <source>
        <dbReference type="ARBA" id="ARBA00004123"/>
    </source>
</evidence>
<keyword evidence="11" id="KW-0227">DNA damage</keyword>
<feature type="compositionally biased region" description="Low complexity" evidence="26">
    <location>
        <begin position="3828"/>
        <end position="3847"/>
    </location>
</feature>
<evidence type="ECO:0000256" key="25">
    <source>
        <dbReference type="PROSITE-ProRule" id="PRU00104"/>
    </source>
</evidence>
<feature type="region of interest" description="Disordered" evidence="26">
    <location>
        <begin position="2388"/>
        <end position="2471"/>
    </location>
</feature>
<evidence type="ECO:0000256" key="8">
    <source>
        <dbReference type="ARBA" id="ARBA00022490"/>
    </source>
</evidence>
<dbReference type="FunFam" id="3.30.2160.10:FF:000007">
    <property type="entry name" value="E3 ubiquitin-protein ligase HUWE1 isoform X2"/>
    <property type="match status" value="1"/>
</dbReference>
<evidence type="ECO:0000256" key="18">
    <source>
        <dbReference type="ARBA" id="ARBA00023204"/>
    </source>
</evidence>
<dbReference type="Pfam" id="PF00632">
    <property type="entry name" value="HECT"/>
    <property type="match status" value="1"/>
</dbReference>
<evidence type="ECO:0000256" key="20">
    <source>
        <dbReference type="ARBA" id="ARBA00034494"/>
    </source>
</evidence>
<dbReference type="PROSITE" id="PS50918">
    <property type="entry name" value="WWE"/>
    <property type="match status" value="1"/>
</dbReference>
<dbReference type="InterPro" id="IPR037197">
    <property type="entry name" value="WWE_dom_sf"/>
</dbReference>
<dbReference type="SUPFAM" id="SSF46934">
    <property type="entry name" value="UBA-like"/>
    <property type="match status" value="1"/>
</dbReference>
<feature type="domain" description="WWE" evidence="29">
    <location>
        <begin position="1676"/>
        <end position="1753"/>
    </location>
</feature>
<dbReference type="SMART" id="SM00119">
    <property type="entry name" value="HECTc"/>
    <property type="match status" value="1"/>
</dbReference>
<dbReference type="Gene3D" id="1.10.8.10">
    <property type="entry name" value="DNA helicase RuvA subunit, C-terminal domain"/>
    <property type="match status" value="1"/>
</dbReference>
<dbReference type="FunFam" id="3.30.720.50:FF:000011">
    <property type="entry name" value="E3 ubiquitin protein ligase URE-B1 variant"/>
    <property type="match status" value="1"/>
</dbReference>
<evidence type="ECO:0000256" key="6">
    <source>
        <dbReference type="ARBA" id="ARBA00012485"/>
    </source>
</evidence>
<dbReference type="GO" id="GO:0006511">
    <property type="term" value="P:ubiquitin-dependent protein catabolic process"/>
    <property type="evidence" value="ECO:0007669"/>
    <property type="project" value="TreeGrafter"/>
</dbReference>
<comment type="catalytic activity">
    <reaction evidence="1">
        <text>S-ubiquitinyl-[E2 ubiquitin-conjugating enzyme]-L-cysteine + [acceptor protein]-L-lysine = [E2 ubiquitin-conjugating enzyme]-L-cysteine + N(6)-ubiquitinyl-[acceptor protein]-L-lysine.</text>
        <dbReference type="EC" id="2.3.2.26"/>
    </reaction>
</comment>
<comment type="subcellular location">
    <subcellularLocation>
        <location evidence="4">Cytoplasm</location>
    </subcellularLocation>
    <subcellularLocation>
        <location evidence="3">Mitochondrion</location>
    </subcellularLocation>
    <subcellularLocation>
        <location evidence="2">Nucleus</location>
    </subcellularLocation>
</comment>
<dbReference type="Proteomes" id="UP000789390">
    <property type="component" value="Unassembled WGS sequence"/>
</dbReference>
<keyword evidence="9" id="KW-0597">Phosphoprotein</keyword>
<evidence type="ECO:0000256" key="24">
    <source>
        <dbReference type="ARBA" id="ARBA00082105"/>
    </source>
</evidence>
<dbReference type="PROSITE" id="PS50237">
    <property type="entry name" value="HECT"/>
    <property type="match status" value="1"/>
</dbReference>
<dbReference type="InterPro" id="IPR000569">
    <property type="entry name" value="HECT_dom"/>
</dbReference>
<organism evidence="30 31">
    <name type="scientific">Daphnia galeata</name>
    <dbReference type="NCBI Taxonomy" id="27404"/>
    <lineage>
        <taxon>Eukaryota</taxon>
        <taxon>Metazoa</taxon>
        <taxon>Ecdysozoa</taxon>
        <taxon>Arthropoda</taxon>
        <taxon>Crustacea</taxon>
        <taxon>Branchiopoda</taxon>
        <taxon>Diplostraca</taxon>
        <taxon>Cladocera</taxon>
        <taxon>Anomopoda</taxon>
        <taxon>Daphniidae</taxon>
        <taxon>Daphnia</taxon>
    </lineage>
</organism>
<dbReference type="UniPathway" id="UPA00143"/>
<feature type="active site" description="Glycyl thioester intermediate" evidence="25">
    <location>
        <position position="4370"/>
    </location>
</feature>
<dbReference type="SUPFAM" id="SSF117839">
    <property type="entry name" value="WWE domain"/>
    <property type="match status" value="1"/>
</dbReference>
<keyword evidence="14" id="KW-0007">Acetylation</keyword>
<feature type="compositionally biased region" description="Polar residues" evidence="26">
    <location>
        <begin position="2922"/>
        <end position="2937"/>
    </location>
</feature>
<feature type="compositionally biased region" description="Pro residues" evidence="26">
    <location>
        <begin position="1979"/>
        <end position="1991"/>
    </location>
</feature>
<dbReference type="InterPro" id="IPR009060">
    <property type="entry name" value="UBA-like_sf"/>
</dbReference>
<accession>A0A8J2S3Y9</accession>
<dbReference type="Gene3D" id="3.30.2160.10">
    <property type="entry name" value="Hect, E3 ligase catalytic domain"/>
    <property type="match status" value="1"/>
</dbReference>
<dbReference type="Pfam" id="PF06012">
    <property type="entry name" value="DUF908"/>
    <property type="match status" value="1"/>
</dbReference>
<dbReference type="InterPro" id="IPR004170">
    <property type="entry name" value="WWE_dom"/>
</dbReference>
<dbReference type="PROSITE" id="PS50030">
    <property type="entry name" value="UBA"/>
    <property type="match status" value="1"/>
</dbReference>
<dbReference type="Gene3D" id="6.10.250.1630">
    <property type="match status" value="1"/>
</dbReference>
<dbReference type="CDD" id="cd00078">
    <property type="entry name" value="HECTc"/>
    <property type="match status" value="1"/>
</dbReference>
<reference evidence="30" key="1">
    <citation type="submission" date="2021-11" db="EMBL/GenBank/DDBJ databases">
        <authorList>
            <person name="Schell T."/>
        </authorList>
    </citation>
    <scope>NUCLEOTIDE SEQUENCE</scope>
    <source>
        <strain evidence="30">M5</strain>
    </source>
</reference>
<feature type="compositionally biased region" description="Basic and acidic residues" evidence="26">
    <location>
        <begin position="3919"/>
        <end position="3936"/>
    </location>
</feature>
<dbReference type="PANTHER" id="PTHR11254">
    <property type="entry name" value="HECT DOMAIN UBIQUITIN-PROTEIN LIGASE"/>
    <property type="match status" value="1"/>
</dbReference>
<dbReference type="InterPro" id="IPR050409">
    <property type="entry name" value="E3_ubiq-protein_ligase"/>
</dbReference>
<keyword evidence="31" id="KW-1185">Reference proteome</keyword>
<evidence type="ECO:0000256" key="21">
    <source>
        <dbReference type="ARBA" id="ARBA00067583"/>
    </source>
</evidence>
<evidence type="ECO:0000256" key="5">
    <source>
        <dbReference type="ARBA" id="ARBA00004906"/>
    </source>
</evidence>
<comment type="caution">
    <text evidence="30">The sequence shown here is derived from an EMBL/GenBank/DDBJ whole genome shotgun (WGS) entry which is preliminary data.</text>
</comment>
<feature type="region of interest" description="Disordered" evidence="26">
    <location>
        <begin position="2848"/>
        <end position="2890"/>
    </location>
</feature>
<dbReference type="GO" id="GO:0005739">
    <property type="term" value="C:mitochondrion"/>
    <property type="evidence" value="ECO:0007669"/>
    <property type="project" value="UniProtKB-SubCell"/>
</dbReference>
<evidence type="ECO:0000256" key="12">
    <source>
        <dbReference type="ARBA" id="ARBA00022782"/>
    </source>
</evidence>
<dbReference type="GO" id="GO:0048511">
    <property type="term" value="P:rhythmic process"/>
    <property type="evidence" value="ECO:0007669"/>
    <property type="project" value="UniProtKB-KW"/>
</dbReference>
<dbReference type="Gene3D" id="3.30.2410.10">
    <property type="entry name" value="Hect, E3 ligase catalytic domain"/>
    <property type="match status" value="1"/>
</dbReference>
<protein>
    <recommendedName>
        <fullName evidence="21">E3 ubiquitin-protein ligase HUWE1</fullName>
        <ecNumber evidence="6">2.3.2.26</ecNumber>
    </recommendedName>
    <alternativeName>
        <fullName evidence="22">HECT, UBA and WWE domain-containing protein 1</fullName>
    </alternativeName>
    <alternativeName>
        <fullName evidence="24">HECT-type E3 ubiquitin transferase HUWE1</fullName>
    </alternativeName>
    <alternativeName>
        <fullName evidence="23">Upstream regulatory element-binding protein 1</fullName>
    </alternativeName>
</protein>
<evidence type="ECO:0000256" key="19">
    <source>
        <dbReference type="ARBA" id="ARBA00023242"/>
    </source>
</evidence>
<keyword evidence="7" id="KW-0488">Methylation</keyword>
<evidence type="ECO:0000256" key="10">
    <source>
        <dbReference type="ARBA" id="ARBA00022679"/>
    </source>
</evidence>
<feature type="compositionally biased region" description="Acidic residues" evidence="26">
    <location>
        <begin position="768"/>
        <end position="778"/>
    </location>
</feature>
<dbReference type="GO" id="GO:0006281">
    <property type="term" value="P:DNA repair"/>
    <property type="evidence" value="ECO:0007669"/>
    <property type="project" value="UniProtKB-KW"/>
</dbReference>
<feature type="compositionally biased region" description="Basic and acidic residues" evidence="26">
    <location>
        <begin position="2722"/>
        <end position="2759"/>
    </location>
</feature>
<evidence type="ECO:0000256" key="9">
    <source>
        <dbReference type="ARBA" id="ARBA00022553"/>
    </source>
</evidence>
<dbReference type="InterPro" id="IPR015940">
    <property type="entry name" value="UBA"/>
</dbReference>
<dbReference type="PANTHER" id="PTHR11254:SF67">
    <property type="entry name" value="E3 UBIQUITIN-PROTEIN LIGASE HUWE1"/>
    <property type="match status" value="1"/>
</dbReference>
<evidence type="ECO:0000259" key="27">
    <source>
        <dbReference type="PROSITE" id="PS50030"/>
    </source>
</evidence>
<evidence type="ECO:0000256" key="26">
    <source>
        <dbReference type="SAM" id="MobiDB-lite"/>
    </source>
</evidence>
<keyword evidence="8" id="KW-0963">Cytoplasm</keyword>
<dbReference type="SUPFAM" id="SSF48371">
    <property type="entry name" value="ARM repeat"/>
    <property type="match status" value="1"/>
</dbReference>
<evidence type="ECO:0000256" key="14">
    <source>
        <dbReference type="ARBA" id="ARBA00022990"/>
    </source>
</evidence>
<dbReference type="GO" id="GO:0003677">
    <property type="term" value="F:DNA binding"/>
    <property type="evidence" value="ECO:0007669"/>
    <property type="project" value="UniProtKB-KW"/>
</dbReference>
<feature type="region of interest" description="Disordered" evidence="26">
    <location>
        <begin position="501"/>
        <end position="531"/>
    </location>
</feature>
<comment type="pathway">
    <text evidence="5">Protein modification; protein ubiquitination.</text>
</comment>
<evidence type="ECO:0000256" key="13">
    <source>
        <dbReference type="ARBA" id="ARBA00022786"/>
    </source>
</evidence>
<dbReference type="Pfam" id="PF14377">
    <property type="entry name" value="UBM"/>
    <property type="match status" value="3"/>
</dbReference>
<sequence>MKIDRSKLKKSSSEVPADCKALIERLKSCSEDELLAELKKIETWTYGKCELYHWVDVLDLCDTILERACHKEHENSWVLACDLPQNKQLKELLLWTLHFTTLLIEHSFSRHLYNSMEHLTSMLSSNCLNVVLGVLNLLYMFSKRSNFISRLASERRVSLLSRLTYLAESWGGKENGFGLAECCKDLPLSSYPSSATTLHFEFYAELMSDGTGRQSGSGKSSGSFVTVIHVEHVEWLNKSPAQLMEELIDLHHVPLDKQMQLFTHIRLAHAFSDYRRRLQCVQARLQALSVLIYCNALADAAPSLLYAGLLEELVDVLELTEPQLMEIRAAALRTLTAIIHLDRNPNFPKLNTIIDVTGAALYHGFLPVLVRSCIASLTGQHTEQDMIPFPLPLATALFSFLYHLASYEAGGEALVACGMMESLLRVVSWPGSELEHITFVTRAVRVIDLITNLDMHAFQAHGGLQIFINRLESEVDACRKEQPYEIRPPVSAVAASNAGVNIPGDDATNESESEMEVDTGAASSSSPAVQPLTEPIPGVTCLPQRAALLKSMLNFLKKAIQDSSFSDSIRHVMDGSLPAALKHIISNAEYYGPSLFLLGTDVVTVYVFQEPSLLSSLQDSGLTDVVLHALLVKDVPATREVLGSLPNVFSALCLNARGLASFVACKPFQRLFKVLLSPDYLPAMRRRRSSDPMGDTATNLGNAMDELMRHQPSLRTDATAGIIQLLEELCALGHDPNYIASSRTQKFEVAQNTSARTGPVEATGGGSSDEEEDEEEEATSSSNPAPPRGIETEAGAVVPSEKTPVPLVDYVLNVMKFVDAILSNNSTDDHCREFVSQRGLIPLMGILGLPNLPVDFPVTPACQAVAAVCKSILNLAHEPLVLKQGLDHLQAVLNTLQQLHKPLDPPGGSVLLRELASSSNPTEAITSPNTTPLLHAMAAAHAYIMMFVHVCRTGQSDIRTLSINHWGSPLGLPVLKGLSKLYTSLVWESTVLLALCSDETLPLGCQFGRADLEKLLPPELKTVAEGPSCSGAVGMELGTNSVAAALQALSTEASPPAAMEVDHDQLDAKDRPRSEKLTPAQQHQMKMVKPLLSTASRLGRALAELFGLLVKLCVGSPIRHRRAHQAPPTPLIPSSSAQAVAGSLTQLLTSGLAWEPPVTSPTPKFRLTFLICSVGFTSPMLFDEKKLPYHLMLHKFVSCGGQAAFFDAFYWALSAGGRVSPDQGLEYSDLPEGTGEFLDAWLMLLEKMVNPKNILDSPHQLPNKALHGSKHPFSPLKYLISTHRQAFDAVMKLWGKRPLKVYGARMTESVLTILCHILKGEVIIQEKLALEKVEEPASTSTAATSGSSNSATAAIPAGAVSSTVAAPGETASGSSAAVRRPVPERGGAESDADLVNSQHLQALMDMGFPRDQCVEALLFTTSLEQATDYLLSTPPALIRAPTGAAAGGSASTVSSAMDTDGNDEDAVMRAIALSLTADSDRADDAGAAEKEPQEHVLQGEPLSKQVLDQFVHQALGGCLSLLDSLPETVYRVCSLVVAMVHRNGEMYRDSMLASLAKEIGNCVSSLQDHLDGVDSLGSKAEAVIQSSDAMKASVRVHLFTLLCEEMKIACARQLEEKDLVLKLIRLLSSGQQVLAVRAKANDGNECKPVDGVGSTPKWMAPLLLCLDLYEKMSLGTRRRAAMEKVTSHMWKWFDIVSGKWCPYTAANNKIIDDAFWAGQNSVRVTAGRRRYLLQFSSMIQVNEETGNRRPMMLSLKEKPKESAVDEATRADENAAMDVDENEKESTKGSQLSGLNTDQGSELIKACVGLLCIPADPDTLHAAMRLCLRLTRHYQHAEKFASLGGVKQLLNLSQSSTFSGFLTLATLLLRHLVEEPETLHHTMEKVLRAYTGPSAAPSTKEFHFLMRVLAPAACRDVQIFSDVCKTFLRADLSLTNKRGDEEDNRLLMKALPPRPGCNLPQLSGVAREIVCDLLDALTIPVPPEETTTPPPTTETDGTVPVAIPPARRYAGRNVRQQELIRNSSSNDLLNHEAEETVDDARRELLARKKDSSSEELDRRRRPLLPKSAICRLLAELVRSYAGCARLVAEHIFAAKTSELVGEETSALAFLLDNLLPSCQTAGDKDSPALVRTLVASLASCNHAPEAQSCLVAEVKGALNRALTMPESNDKHNRLQSLTALLSTMIESCPATGLQPPQALTTAFKQQNLGMNNMVKFMLKRGLVNDLARIPHCLDMSSPLMAFTVNAALKPLEALSRIVNLPPAAPVAGRPATKPKSGDEGEQQESSAQLQGNSTSDNTRAQAVEISSALDAENTEQDVSAAGESLENLADNDGGGESGDNNLEDIMDQHSQALVEALIVAAENPSQMETDDSAHDSQMRTHNESEFIGADDAHYHGNDPRDSSDSDSQSESGHSEDDDDEADDDDDDDDDGGEEETEEEGEGEDDVEEEEEETEAEEGEEENASGYGEDSDRYPEMLRDFLTRGAAGAGADVEDTLVFTYPDAENSAAGLGFGAGLGLGRLGAGMPLFLDDTFRSHMFPYPLLDEANGNDAAVSTGTASMSRLNALAHPLLVGRQPAAPEGSAAAASSRNRGGRQRGYRYLQANSRVPNPPAILQRLLGPSATHDVLQLTGGQSLGFGRESRVFLVDNGLGILANPEDEALLDIQDQMGGVLVAPGIPSGLVQTPSALNRWMEEAIILDADSIHDCIAALKPEILVIVEKQRDEELSERRERRKKQQEEDATRRKKEEENEQKEREKNKDTTPSSTALLTSTTSSVVPPPITMEVAQPEAPVSVSETPSFGSFFHGFNMQSTTNNSAMSSTPLVRSNDHAETLATSIVEAVLGPALETVSSQARPQASENREPTEATPALGPSLRVQPQTTISTSEPSAQSTVPVIVETPANNSSFITSHSLISTIQRIQAETTPNVDRGSDQSTTPFNPIPNATPGAPRVSVGLQEELHPFSTDQVQFIRRPLTFQGEITPIRPADESFTMGLSAEELRAQVDVESRQTSNMELGAGSVMPPSAEPSGAVALPTAGSSSQQSSEYQSLLGNIEIPEGVDPSFLAALPEDMRQEVIAEQLRLQRLRQRARAQATDTTSQQAVLEVSAEFLAALPPNIQEEVLAQQRLEQQRTVVPANPNEPVDPADFLSTLPPALRQSILADMEDSQMAVLPPELAAEAQNLRREWEARNRQLMADRFFTHVGNSGANALSSIIRNSMGRLGSRYGVHPVHNRGHWGGWGRPVAGASGTSAVVAQAAANGVRLRGRHLLDHEALSCLLVLLFIDEPKLNTTRLHRVLRNLCYHGPTRDWVVKSLLSILERSNEARANVTELYPITSTPSTKGKRITSRVMTATPPSDVKHAPGVPSWLNISLDAALGCRANVFHILKPSSASGVKKQGASSSITIHSQAAPIICRHTLDVLISLAKSFPSHFLPRPPLAGIEDKKDKEAENKKGTPVAASALKKQETGTDFWDLLARLDSQSASRKGKGLARTHSGATTHGAASAATGAEEEIRHISLESSPFGQLLALLSSSVVRRSSLLTDRLLRLLSLISLGLPDSNAIAPAQQQQLHQQQQQQRRHSEGVRMRDWERRELHSSLAVQLQQQRDTALDLSLSGIEASPQDLQLLEQHLKLAVDVLTSKSCSEEGLEDATSLLLSLSYGPHPTRDTILKLLLDGARELGNTVCSHIRALLNELHTLRRRPEASTSALSAQAGTSSEETDSESVDRSKGFLMDRFTKDMVVVSAQTKPKTGGYELQLPSMGSLTSKTSSQAFFLRILKVILQLRDAARLAAVKAKRKQVEATTPAPVATAGSSTAAVSEPSEPVILEASDAATAASASSTAPATEATNEVPVTPMEVDEVGGSRDIELPRLSQQLLLDSLWNTLSECLQELADTPDHHAVLVLQPAVEAFFLVHAAQTSKEEREKRSRRPETRESQLSHLQQEIGGPGSPSMAAQSSNDDSLNQLTLSMSSAPSSDLPPDTQKFLSFAERHRTVLNQILRQSTTHLADGPFAVLVDHTRVLDFDVKRRYFRTELERADAGIRREDLAVHVKREHVFEDSFRELHRRSPEEWKNRFYIVFEGEEGQDAGGLLREWYVIISREIFNPMYALFSTSPGDRVTYMINALSHCNSNHLCYFKFVGRVIAKAIYDNKLLECYFTRSFYKHILGKCVRYTDMESEDYSFYQGLAFLIEHEVTELGYDLTFSTEVQEFGVTEARDLKPNGRNIIVTEENKMEYIRLVCQMKMTGAIRKQLNAFLEGFYDIIPKRLISIFNEQELELLLSGLPNIDIDDLKANSEYHKYQPTSLQIQWFWRALRSFDQADRAKFLQFVTGTSKVPLQGFSALEGMNGVQKFQIHRDDRSTDRLPSAHTCFNQLDLPAYETYDKLRTYLLKAIHECSEGFGFA</sequence>
<feature type="compositionally biased region" description="Low complexity" evidence="26">
    <location>
        <begin position="3492"/>
        <end position="3507"/>
    </location>
</feature>
<keyword evidence="13 25" id="KW-0833">Ubl conjugation pathway</keyword>
<feature type="compositionally biased region" description="Polar residues" evidence="26">
    <location>
        <begin position="2875"/>
        <end position="2890"/>
    </location>
</feature>
<feature type="compositionally biased region" description="Polar residues" evidence="26">
    <location>
        <begin position="3952"/>
        <end position="3974"/>
    </location>
</feature>
<dbReference type="Gene3D" id="3.30.720.50">
    <property type="match status" value="1"/>
</dbReference>
<dbReference type="Pfam" id="PF00627">
    <property type="entry name" value="UBA"/>
    <property type="match status" value="1"/>
</dbReference>
<keyword evidence="18" id="KW-0234">DNA repair</keyword>
<feature type="region of interest" description="Disordered" evidence="26">
    <location>
        <begin position="1979"/>
        <end position="2001"/>
    </location>
</feature>
<keyword evidence="16" id="KW-0238">DNA-binding</keyword>
<feature type="compositionally biased region" description="Polar residues" evidence="26">
    <location>
        <begin position="3703"/>
        <end position="3713"/>
    </location>
</feature>
<dbReference type="FunFam" id="1.10.8.10:FF:000019">
    <property type="entry name" value="Putative e3 ubiquitin-protein ligase huwe1 isoform x2"/>
    <property type="match status" value="1"/>
</dbReference>
<evidence type="ECO:0000256" key="17">
    <source>
        <dbReference type="ARBA" id="ARBA00023128"/>
    </source>
</evidence>
<proteinExistence type="inferred from homology"/>
<dbReference type="SUPFAM" id="SSF56204">
    <property type="entry name" value="Hect, E3 ligase catalytic domain"/>
    <property type="match status" value="1"/>
</dbReference>
<gene>
    <name evidence="30" type="ORF">DGAL_LOCUS16769</name>
</gene>
<dbReference type="InterPro" id="IPR041918">
    <property type="entry name" value="UBA_HUWE1"/>
</dbReference>
<evidence type="ECO:0000256" key="11">
    <source>
        <dbReference type="ARBA" id="ARBA00022763"/>
    </source>
</evidence>
<evidence type="ECO:0000313" key="31">
    <source>
        <dbReference type="Proteomes" id="UP000789390"/>
    </source>
</evidence>
<dbReference type="EMBL" id="CAKKLH010000335">
    <property type="protein sequence ID" value="CAH0112970.1"/>
    <property type="molecule type" value="Genomic_DNA"/>
</dbReference>
<feature type="compositionally biased region" description="Basic and acidic residues" evidence="26">
    <location>
        <begin position="1757"/>
        <end position="1772"/>
    </location>
</feature>
<feature type="region of interest" description="Disordered" evidence="26">
    <location>
        <begin position="3484"/>
        <end position="3507"/>
    </location>
</feature>
<evidence type="ECO:0000256" key="16">
    <source>
        <dbReference type="ARBA" id="ARBA00023125"/>
    </source>
</evidence>
<keyword evidence="10" id="KW-0808">Transferase</keyword>
<feature type="compositionally biased region" description="Low complexity" evidence="26">
    <location>
        <begin position="2760"/>
        <end position="2775"/>
    </location>
</feature>
<evidence type="ECO:0000259" key="28">
    <source>
        <dbReference type="PROSITE" id="PS50237"/>
    </source>
</evidence>
<dbReference type="GO" id="GO:0000209">
    <property type="term" value="P:protein polyubiquitination"/>
    <property type="evidence" value="ECO:0007669"/>
    <property type="project" value="TreeGrafter"/>
</dbReference>
<dbReference type="EC" id="2.3.2.26" evidence="6"/>
<feature type="region of interest" description="Disordered" evidence="26">
    <location>
        <begin position="1365"/>
        <end position="1392"/>
    </location>
</feature>
<dbReference type="GO" id="GO:0030154">
    <property type="term" value="P:cell differentiation"/>
    <property type="evidence" value="ECO:0007669"/>
    <property type="project" value="UniProtKB-KW"/>
</dbReference>
<evidence type="ECO:0000256" key="1">
    <source>
        <dbReference type="ARBA" id="ARBA00000885"/>
    </source>
</evidence>
<feature type="region of interest" description="Disordered" evidence="26">
    <location>
        <begin position="3436"/>
        <end position="3458"/>
    </location>
</feature>
<feature type="region of interest" description="Disordered" evidence="26">
    <location>
        <begin position="749"/>
        <end position="798"/>
    </location>
</feature>
<feature type="region of interest" description="Disordered" evidence="26">
    <location>
        <begin position="3013"/>
        <end position="3043"/>
    </location>
</feature>
<feature type="domain" description="HECT" evidence="28">
    <location>
        <begin position="4067"/>
        <end position="4403"/>
    </location>
</feature>
<dbReference type="OrthoDB" id="8068875at2759"/>
<dbReference type="InterPro" id="IPR035983">
    <property type="entry name" value="Hect_E3_ubiquitin_ligase"/>
</dbReference>
<keyword evidence="15" id="KW-0090">Biological rhythms</keyword>
<dbReference type="Pfam" id="PF02825">
    <property type="entry name" value="WWE"/>
    <property type="match status" value="1"/>
</dbReference>
<evidence type="ECO:0000256" key="7">
    <source>
        <dbReference type="ARBA" id="ARBA00022481"/>
    </source>
</evidence>
<dbReference type="Gene3D" id="3.90.1750.10">
    <property type="entry name" value="Hect, E3 ligase catalytic domains"/>
    <property type="match status" value="1"/>
</dbReference>
<feature type="compositionally biased region" description="Polar residues" evidence="26">
    <location>
        <begin position="2282"/>
        <end position="2299"/>
    </location>
</feature>
<dbReference type="InterPro" id="IPR010314">
    <property type="entry name" value="E3_Ub_ligase_DUF913"/>
</dbReference>
<dbReference type="GO" id="GO:0005634">
    <property type="term" value="C:nucleus"/>
    <property type="evidence" value="ECO:0007669"/>
    <property type="project" value="UniProtKB-SubCell"/>
</dbReference>
<dbReference type="SMART" id="SM00165">
    <property type="entry name" value="UBA"/>
    <property type="match status" value="1"/>
</dbReference>
<comment type="similarity">
    <text evidence="20">Belongs to the UPL family. TOM1/PTR1 subfamily.</text>
</comment>
<evidence type="ECO:0000256" key="22">
    <source>
        <dbReference type="ARBA" id="ARBA00080066"/>
    </source>
</evidence>
<name>A0A8J2S3Y9_9CRUS</name>
<feature type="region of interest" description="Disordered" evidence="26">
    <location>
        <begin position="3702"/>
        <end position="3726"/>
    </location>
</feature>
<feature type="compositionally biased region" description="Low complexity" evidence="26">
    <location>
        <begin position="3801"/>
        <end position="3818"/>
    </location>
</feature>
<feature type="compositionally biased region" description="Acidic residues" evidence="26">
    <location>
        <begin position="2414"/>
        <end position="2461"/>
    </location>
</feature>
<evidence type="ECO:0000256" key="4">
    <source>
        <dbReference type="ARBA" id="ARBA00004496"/>
    </source>
</evidence>
<dbReference type="GO" id="GO:0009966">
    <property type="term" value="P:regulation of signal transduction"/>
    <property type="evidence" value="ECO:0007669"/>
    <property type="project" value="UniProtKB-ARBA"/>
</dbReference>
<feature type="compositionally biased region" description="Basic and acidic residues" evidence="26">
    <location>
        <begin position="2388"/>
        <end position="2402"/>
    </location>
</feature>
<evidence type="ECO:0000256" key="23">
    <source>
        <dbReference type="ARBA" id="ARBA00081858"/>
    </source>
</evidence>
<feature type="region of interest" description="Disordered" evidence="26">
    <location>
        <begin position="2922"/>
        <end position="2944"/>
    </location>
</feature>
<evidence type="ECO:0000256" key="15">
    <source>
        <dbReference type="ARBA" id="ARBA00023108"/>
    </source>
</evidence>
<dbReference type="FunFam" id="3.90.1750.10:FF:000003">
    <property type="entry name" value="E3 ubiquitin-protein ligase UPL1"/>
    <property type="match status" value="1"/>
</dbReference>
<feature type="compositionally biased region" description="Acidic residues" evidence="26">
    <location>
        <begin position="507"/>
        <end position="517"/>
    </location>
</feature>
<dbReference type="FunFam" id="3.30.2410.10:FF:000004">
    <property type="entry name" value="E3 ubiquitin-protein ligase HUWE1, variant"/>
    <property type="match status" value="1"/>
</dbReference>